<gene>
    <name evidence="4" type="ORF">VV02_19845</name>
</gene>
<evidence type="ECO:0000259" key="3">
    <source>
        <dbReference type="Pfam" id="PF13490"/>
    </source>
</evidence>
<dbReference type="InterPro" id="IPR041916">
    <property type="entry name" value="Anti_sigma_zinc_sf"/>
</dbReference>
<name>A0A0K1JQX8_9MICO</name>
<dbReference type="Gene3D" id="1.10.10.1320">
    <property type="entry name" value="Anti-sigma factor, zinc-finger domain"/>
    <property type="match status" value="1"/>
</dbReference>
<dbReference type="OrthoDB" id="3267840at2"/>
<dbReference type="InterPro" id="IPR024020">
    <property type="entry name" value="Anit_sigma_mycothiol_RsrA"/>
</dbReference>
<dbReference type="Pfam" id="PF13490">
    <property type="entry name" value="zf-HC2"/>
    <property type="match status" value="1"/>
</dbReference>
<dbReference type="Proteomes" id="UP000066480">
    <property type="component" value="Chromosome"/>
</dbReference>
<sequence length="78" mass="9000">MDQIYAYLDGELDRPAQERLKNHLLDCPPCVDEYERDLLLKSLLQRSCACEPAPTQLRAQIMTRISVTVTSVEVRRSH</sequence>
<keyword evidence="1" id="KW-0805">Transcription regulation</keyword>
<feature type="domain" description="Putative zinc-finger" evidence="3">
    <location>
        <begin position="2"/>
        <end position="30"/>
    </location>
</feature>
<dbReference type="STRING" id="571913.VV02_19845"/>
<protein>
    <submittedName>
        <fullName evidence="4">Anti-sigma factor</fullName>
    </submittedName>
</protein>
<evidence type="ECO:0000313" key="4">
    <source>
        <dbReference type="EMBL" id="AKU19126.1"/>
    </source>
</evidence>
<keyword evidence="5" id="KW-1185">Reference proteome</keyword>
<proteinExistence type="predicted"/>
<dbReference type="EMBL" id="CP011112">
    <property type="protein sequence ID" value="AKU19126.1"/>
    <property type="molecule type" value="Genomic_DNA"/>
</dbReference>
<reference evidence="4 5" key="1">
    <citation type="submission" date="2015-03" db="EMBL/GenBank/DDBJ databases">
        <title>Luteipulveratus halotolerans sp. nov., a novel actinobacterium (Dermacoccaceae) from Sarawak, Malaysia.</title>
        <authorList>
            <person name="Juboi H."/>
            <person name="Basik A."/>
            <person name="Shamsul S.S."/>
            <person name="Arnold P."/>
            <person name="Schmitt E.K."/>
            <person name="Sanglier J.-J."/>
            <person name="Yeo T."/>
        </authorList>
    </citation>
    <scope>NUCLEOTIDE SEQUENCE [LARGE SCALE GENOMIC DNA]</scope>
    <source>
        <strain evidence="4 5">MN07-A0370</strain>
    </source>
</reference>
<dbReference type="KEGG" id="lmoi:VV02_19845"/>
<keyword evidence="2" id="KW-0804">Transcription</keyword>
<evidence type="ECO:0000313" key="5">
    <source>
        <dbReference type="Proteomes" id="UP000066480"/>
    </source>
</evidence>
<dbReference type="NCBIfam" id="TIGR03988">
    <property type="entry name" value="antisig_RsrA"/>
    <property type="match status" value="1"/>
</dbReference>
<dbReference type="InterPro" id="IPR027383">
    <property type="entry name" value="Znf_put"/>
</dbReference>
<accession>A0A0K1JQX8</accession>
<organism evidence="4 5">
    <name type="scientific">Luteipulveratus mongoliensis</name>
    <dbReference type="NCBI Taxonomy" id="571913"/>
    <lineage>
        <taxon>Bacteria</taxon>
        <taxon>Bacillati</taxon>
        <taxon>Actinomycetota</taxon>
        <taxon>Actinomycetes</taxon>
        <taxon>Micrococcales</taxon>
        <taxon>Dermacoccaceae</taxon>
        <taxon>Luteipulveratus</taxon>
    </lineage>
</organism>
<dbReference type="AlphaFoldDB" id="A0A0K1JQX8"/>
<evidence type="ECO:0000256" key="2">
    <source>
        <dbReference type="ARBA" id="ARBA00023163"/>
    </source>
</evidence>
<evidence type="ECO:0000256" key="1">
    <source>
        <dbReference type="ARBA" id="ARBA00023015"/>
    </source>
</evidence>